<keyword evidence="3" id="KW-1185">Reference proteome</keyword>
<reference evidence="2 3" key="1">
    <citation type="submission" date="2020-10" db="EMBL/GenBank/DDBJ databases">
        <title>Plant Genome Project.</title>
        <authorList>
            <person name="Zhang R.-G."/>
        </authorList>
    </citation>
    <scope>NUCLEOTIDE SEQUENCE [LARGE SCALE GENOMIC DNA]</scope>
    <source>
        <strain evidence="2">FAFU-HL-1</strain>
        <tissue evidence="2">Leaf</tissue>
    </source>
</reference>
<organism evidence="2 3">
    <name type="scientific">Salix dunnii</name>
    <dbReference type="NCBI Taxonomy" id="1413687"/>
    <lineage>
        <taxon>Eukaryota</taxon>
        <taxon>Viridiplantae</taxon>
        <taxon>Streptophyta</taxon>
        <taxon>Embryophyta</taxon>
        <taxon>Tracheophyta</taxon>
        <taxon>Spermatophyta</taxon>
        <taxon>Magnoliopsida</taxon>
        <taxon>eudicotyledons</taxon>
        <taxon>Gunneridae</taxon>
        <taxon>Pentapetalae</taxon>
        <taxon>rosids</taxon>
        <taxon>fabids</taxon>
        <taxon>Malpighiales</taxon>
        <taxon>Salicaceae</taxon>
        <taxon>Saliceae</taxon>
        <taxon>Salix</taxon>
    </lineage>
</organism>
<feature type="chain" id="PRO_5032711925" evidence="1">
    <location>
        <begin position="23"/>
        <end position="72"/>
    </location>
</feature>
<dbReference type="Proteomes" id="UP000657918">
    <property type="component" value="Chromosome 4"/>
</dbReference>
<evidence type="ECO:0000313" key="3">
    <source>
        <dbReference type="Proteomes" id="UP000657918"/>
    </source>
</evidence>
<dbReference type="AlphaFoldDB" id="A0A835N3V6"/>
<protein>
    <submittedName>
        <fullName evidence="2">Uncharacterized protein</fullName>
    </submittedName>
</protein>
<keyword evidence="1" id="KW-0732">Signal</keyword>
<name>A0A835N3V6_9ROSI</name>
<comment type="caution">
    <text evidence="2">The sequence shown here is derived from an EMBL/GenBank/DDBJ whole genome shotgun (WGS) entry which is preliminary data.</text>
</comment>
<sequence>MASLRCYLCVLLILLSFAQSDARPSDPSGVRRNLIRTIRALGEREAFRVQFASKRSMAATEATMDKIKYIKE</sequence>
<evidence type="ECO:0000313" key="2">
    <source>
        <dbReference type="EMBL" id="KAF9683648.1"/>
    </source>
</evidence>
<accession>A0A835N3V6</accession>
<dbReference type="EMBL" id="JADGMS010000004">
    <property type="protein sequence ID" value="KAF9683648.1"/>
    <property type="molecule type" value="Genomic_DNA"/>
</dbReference>
<dbReference type="OrthoDB" id="1578197at2759"/>
<evidence type="ECO:0000256" key="1">
    <source>
        <dbReference type="SAM" id="SignalP"/>
    </source>
</evidence>
<proteinExistence type="predicted"/>
<gene>
    <name evidence="2" type="ORF">SADUNF_Sadunf04G0035700</name>
</gene>
<feature type="signal peptide" evidence="1">
    <location>
        <begin position="1"/>
        <end position="22"/>
    </location>
</feature>